<dbReference type="EMBL" id="VSRR010001457">
    <property type="protein sequence ID" value="MPC25408.1"/>
    <property type="molecule type" value="Genomic_DNA"/>
</dbReference>
<organism evidence="2 3">
    <name type="scientific">Portunus trituberculatus</name>
    <name type="common">Swimming crab</name>
    <name type="synonym">Neptunus trituberculatus</name>
    <dbReference type="NCBI Taxonomy" id="210409"/>
    <lineage>
        <taxon>Eukaryota</taxon>
        <taxon>Metazoa</taxon>
        <taxon>Ecdysozoa</taxon>
        <taxon>Arthropoda</taxon>
        <taxon>Crustacea</taxon>
        <taxon>Multicrustacea</taxon>
        <taxon>Malacostraca</taxon>
        <taxon>Eumalacostraca</taxon>
        <taxon>Eucarida</taxon>
        <taxon>Decapoda</taxon>
        <taxon>Pleocyemata</taxon>
        <taxon>Brachyura</taxon>
        <taxon>Eubrachyura</taxon>
        <taxon>Portunoidea</taxon>
        <taxon>Portunidae</taxon>
        <taxon>Portuninae</taxon>
        <taxon>Portunus</taxon>
    </lineage>
</organism>
<sequence>MATASPPPDAPQPIHATRHTNVVIPLRAPRTDHYHHSAIPSMVTEPSLNLYGPSLMSLFIHQTILQVTEGGGPQMLTQMSPTVRRRCQEEELEEDADDVTLARRGTVT</sequence>
<evidence type="ECO:0000313" key="3">
    <source>
        <dbReference type="Proteomes" id="UP000324222"/>
    </source>
</evidence>
<accession>A0A5B7DVC7</accession>
<gene>
    <name evidence="2" type="ORF">E2C01_018519</name>
</gene>
<dbReference type="Proteomes" id="UP000324222">
    <property type="component" value="Unassembled WGS sequence"/>
</dbReference>
<protein>
    <submittedName>
        <fullName evidence="2">Uncharacterized protein</fullName>
    </submittedName>
</protein>
<evidence type="ECO:0000256" key="1">
    <source>
        <dbReference type="SAM" id="MobiDB-lite"/>
    </source>
</evidence>
<comment type="caution">
    <text evidence="2">The sequence shown here is derived from an EMBL/GenBank/DDBJ whole genome shotgun (WGS) entry which is preliminary data.</text>
</comment>
<feature type="region of interest" description="Disordered" evidence="1">
    <location>
        <begin position="89"/>
        <end position="108"/>
    </location>
</feature>
<keyword evidence="3" id="KW-1185">Reference proteome</keyword>
<evidence type="ECO:0000313" key="2">
    <source>
        <dbReference type="EMBL" id="MPC25408.1"/>
    </source>
</evidence>
<proteinExistence type="predicted"/>
<name>A0A5B7DVC7_PORTR</name>
<reference evidence="2 3" key="1">
    <citation type="submission" date="2019-05" db="EMBL/GenBank/DDBJ databases">
        <title>Another draft genome of Portunus trituberculatus and its Hox gene families provides insights of decapod evolution.</title>
        <authorList>
            <person name="Jeong J.-H."/>
            <person name="Song I."/>
            <person name="Kim S."/>
            <person name="Choi T."/>
            <person name="Kim D."/>
            <person name="Ryu S."/>
            <person name="Kim W."/>
        </authorList>
    </citation>
    <scope>NUCLEOTIDE SEQUENCE [LARGE SCALE GENOMIC DNA]</scope>
    <source>
        <tissue evidence="2">Muscle</tissue>
    </source>
</reference>
<dbReference type="AlphaFoldDB" id="A0A5B7DVC7"/>